<name>A0A8D5AN82_9GAMM</name>
<feature type="transmembrane region" description="Helical" evidence="7">
    <location>
        <begin position="185"/>
        <end position="209"/>
    </location>
</feature>
<sequence length="213" mass="22350">MLNLNEYLQLLAGLVSVVNPVGAIPTFISLTTNRTPEDRRRTAIVCASAVAMVLLVALLLGEPILRFFGIGIPAFRVAGGILVLLMGISMLRASHDRARHTPEERAESYDKESVAVVPLAIPLLSGPGAISTAIVYAHMEHSLAHYLLVGAVILSVAAIVLAALLSAPKLALVMGRTGMNVVTRVMGLILASIAVEFIAKGLSALFPILGKAA</sequence>
<keyword evidence="5 7" id="KW-1133">Transmembrane helix</keyword>
<dbReference type="EMBL" id="AP019782">
    <property type="protein sequence ID" value="BBL71820.1"/>
    <property type="molecule type" value="Genomic_DNA"/>
</dbReference>
<feature type="transmembrane region" description="Helical" evidence="7">
    <location>
        <begin position="67"/>
        <end position="93"/>
    </location>
</feature>
<comment type="similarity">
    <text evidence="2 7">Belongs to the UPF0056 (MarC) family.</text>
</comment>
<keyword evidence="9" id="KW-1185">Reference proteome</keyword>
<dbReference type="InterPro" id="IPR002771">
    <property type="entry name" value="Multi_antbiot-R_MarC"/>
</dbReference>
<evidence type="ECO:0000256" key="4">
    <source>
        <dbReference type="ARBA" id="ARBA00022692"/>
    </source>
</evidence>
<reference evidence="8" key="1">
    <citation type="submission" date="2019-06" db="EMBL/GenBank/DDBJ databases">
        <title>Complete genome sequence of Methylogaea oryzae strain JCM16910.</title>
        <authorList>
            <person name="Asakawa S."/>
        </authorList>
    </citation>
    <scope>NUCLEOTIDE SEQUENCE</scope>
    <source>
        <strain evidence="8">E10</strain>
    </source>
</reference>
<evidence type="ECO:0000256" key="2">
    <source>
        <dbReference type="ARBA" id="ARBA00009784"/>
    </source>
</evidence>
<organism evidence="8 9">
    <name type="scientific">Methylogaea oryzae</name>
    <dbReference type="NCBI Taxonomy" id="1295382"/>
    <lineage>
        <taxon>Bacteria</taxon>
        <taxon>Pseudomonadati</taxon>
        <taxon>Pseudomonadota</taxon>
        <taxon>Gammaproteobacteria</taxon>
        <taxon>Methylococcales</taxon>
        <taxon>Methylococcaceae</taxon>
        <taxon>Methylogaea</taxon>
    </lineage>
</organism>
<proteinExistence type="inferred from homology"/>
<evidence type="ECO:0000256" key="7">
    <source>
        <dbReference type="RuleBase" id="RU362048"/>
    </source>
</evidence>
<keyword evidence="6 7" id="KW-0472">Membrane</keyword>
<dbReference type="KEGG" id="moz:MoryE10_24260"/>
<evidence type="ECO:0000313" key="8">
    <source>
        <dbReference type="EMBL" id="BBL71820.1"/>
    </source>
</evidence>
<dbReference type="GO" id="GO:0005886">
    <property type="term" value="C:plasma membrane"/>
    <property type="evidence" value="ECO:0007669"/>
    <property type="project" value="UniProtKB-SubCell"/>
</dbReference>
<dbReference type="RefSeq" id="WP_221047198.1">
    <property type="nucleotide sequence ID" value="NZ_AP019782.1"/>
</dbReference>
<dbReference type="PANTHER" id="PTHR33508:SF1">
    <property type="entry name" value="UPF0056 MEMBRANE PROTEIN YHCE"/>
    <property type="match status" value="1"/>
</dbReference>
<dbReference type="Pfam" id="PF01914">
    <property type="entry name" value="MarC"/>
    <property type="match status" value="1"/>
</dbReference>
<evidence type="ECO:0000313" key="9">
    <source>
        <dbReference type="Proteomes" id="UP000824988"/>
    </source>
</evidence>
<evidence type="ECO:0000256" key="3">
    <source>
        <dbReference type="ARBA" id="ARBA00022475"/>
    </source>
</evidence>
<keyword evidence="3" id="KW-1003">Cell membrane</keyword>
<accession>A0A8D5AN82</accession>
<feature type="transmembrane region" description="Helical" evidence="7">
    <location>
        <begin position="6"/>
        <end position="30"/>
    </location>
</feature>
<dbReference type="NCBIfam" id="TIGR00427">
    <property type="entry name" value="NAAT family transporter"/>
    <property type="match status" value="1"/>
</dbReference>
<evidence type="ECO:0000256" key="1">
    <source>
        <dbReference type="ARBA" id="ARBA00004651"/>
    </source>
</evidence>
<dbReference type="NCBIfam" id="NF008320">
    <property type="entry name" value="PRK11111.1"/>
    <property type="match status" value="1"/>
</dbReference>
<dbReference type="Proteomes" id="UP000824988">
    <property type="component" value="Chromosome"/>
</dbReference>
<feature type="transmembrane region" description="Helical" evidence="7">
    <location>
        <begin position="143"/>
        <end position="165"/>
    </location>
</feature>
<comment type="subcellular location">
    <subcellularLocation>
        <location evidence="1 7">Cell membrane</location>
        <topology evidence="1 7">Multi-pass membrane protein</topology>
    </subcellularLocation>
</comment>
<gene>
    <name evidence="8" type="ORF">MoryE10_24260</name>
</gene>
<dbReference type="AlphaFoldDB" id="A0A8D5AN82"/>
<keyword evidence="4 7" id="KW-0812">Transmembrane</keyword>
<feature type="transmembrane region" description="Helical" evidence="7">
    <location>
        <begin position="114"/>
        <end position="137"/>
    </location>
</feature>
<evidence type="ECO:0000256" key="5">
    <source>
        <dbReference type="ARBA" id="ARBA00022989"/>
    </source>
</evidence>
<dbReference type="PANTHER" id="PTHR33508">
    <property type="entry name" value="UPF0056 MEMBRANE PROTEIN YHCE"/>
    <property type="match status" value="1"/>
</dbReference>
<feature type="transmembrane region" description="Helical" evidence="7">
    <location>
        <begin position="42"/>
        <end position="61"/>
    </location>
</feature>
<evidence type="ECO:0000256" key="6">
    <source>
        <dbReference type="ARBA" id="ARBA00023136"/>
    </source>
</evidence>
<protein>
    <recommendedName>
        <fullName evidence="7">UPF0056 membrane protein</fullName>
    </recommendedName>
</protein>